<reference evidence="1" key="1">
    <citation type="submission" date="2018-05" db="EMBL/GenBank/DDBJ databases">
        <authorList>
            <person name="Lanie J.A."/>
            <person name="Ng W.-L."/>
            <person name="Kazmierczak K.M."/>
            <person name="Andrzejewski T.M."/>
            <person name="Davidsen T.M."/>
            <person name="Wayne K.J."/>
            <person name="Tettelin H."/>
            <person name="Glass J.I."/>
            <person name="Rusch D."/>
            <person name="Podicherti R."/>
            <person name="Tsui H.-C.T."/>
            <person name="Winkler M.E."/>
        </authorList>
    </citation>
    <scope>NUCLEOTIDE SEQUENCE</scope>
</reference>
<proteinExistence type="predicted"/>
<dbReference type="EMBL" id="UINC01195413">
    <property type="protein sequence ID" value="SVE11971.1"/>
    <property type="molecule type" value="Genomic_DNA"/>
</dbReference>
<protein>
    <submittedName>
        <fullName evidence="1">Uncharacterized protein</fullName>
    </submittedName>
</protein>
<accession>A0A383AWJ5</accession>
<gene>
    <name evidence="1" type="ORF">METZ01_LOCUS464825</name>
</gene>
<organism evidence="1">
    <name type="scientific">marine metagenome</name>
    <dbReference type="NCBI Taxonomy" id="408172"/>
    <lineage>
        <taxon>unclassified sequences</taxon>
        <taxon>metagenomes</taxon>
        <taxon>ecological metagenomes</taxon>
    </lineage>
</organism>
<sequence>MLPPGFEPGIIGLRSQYAWPDYTTGACKNENQLQFKAIAGFVNYPHLH</sequence>
<dbReference type="AlphaFoldDB" id="A0A383AWJ5"/>
<name>A0A383AWJ5_9ZZZZ</name>
<evidence type="ECO:0000313" key="1">
    <source>
        <dbReference type="EMBL" id="SVE11971.1"/>
    </source>
</evidence>